<dbReference type="RefSeq" id="XP_009539937.1">
    <property type="nucleotide sequence ID" value="XM_009541642.1"/>
</dbReference>
<sequence length="290" mass="32729">MCGKKRKTRSSTHSVSTTARTSSEADFTPAEQECLSRAWIKVVEESTGYDDVQLTREIAKDLNDEIGRSFWEWVRDEYSGAGTEERARSVYELHAQWLSILPSLVEFLTLFCDQWVGSCLSSQEAEASQEEAFSSARNAFQEEHGRPFSHEVTVRLLVNHAKWGTLVKPLLVPDEDLSEEVGAATPNKLSALSREEPKDEEAGAAANDPPPRRVRQRRSDTEADSTDASLSRLNEAAEEKRLEVMERQLEVEIMTYNEDGLSAEAVEYLRLQRSRILRKVRLQAGQQGHS</sequence>
<dbReference type="AlphaFoldDB" id="G5AIN6"/>
<dbReference type="EMBL" id="JH159159">
    <property type="protein sequence ID" value="EGZ10036.1"/>
    <property type="molecule type" value="Genomic_DNA"/>
</dbReference>
<proteinExistence type="predicted"/>
<feature type="region of interest" description="Disordered" evidence="1">
    <location>
        <begin position="1"/>
        <end position="25"/>
    </location>
</feature>
<evidence type="ECO:0008006" key="5">
    <source>
        <dbReference type="Google" id="ProtNLM"/>
    </source>
</evidence>
<reference evidence="2 4" key="1">
    <citation type="journal article" date="2006" name="Science">
        <title>Phytophthora genome sequences uncover evolutionary origins and mechanisms of pathogenesis.</title>
        <authorList>
            <person name="Tyler B.M."/>
            <person name="Tripathy S."/>
            <person name="Zhang X."/>
            <person name="Dehal P."/>
            <person name="Jiang R.H."/>
            <person name="Aerts A."/>
            <person name="Arredondo F.D."/>
            <person name="Baxter L."/>
            <person name="Bensasson D."/>
            <person name="Beynon J.L."/>
            <person name="Chapman J."/>
            <person name="Damasceno C.M."/>
            <person name="Dorrance A.E."/>
            <person name="Dou D."/>
            <person name="Dickerman A.W."/>
            <person name="Dubchak I.L."/>
            <person name="Garbelotto M."/>
            <person name="Gijzen M."/>
            <person name="Gordon S.G."/>
            <person name="Govers F."/>
            <person name="Grunwald N.J."/>
            <person name="Huang W."/>
            <person name="Ivors K.L."/>
            <person name="Jones R.W."/>
            <person name="Kamoun S."/>
            <person name="Krampis K."/>
            <person name="Lamour K.H."/>
            <person name="Lee M.K."/>
            <person name="McDonald W.H."/>
            <person name="Medina M."/>
            <person name="Meijer H.J."/>
            <person name="Nordberg E.K."/>
            <person name="Maclean D.J."/>
            <person name="Ospina-Giraldo M.D."/>
            <person name="Morris P.F."/>
            <person name="Phuntumart V."/>
            <person name="Putnam N.H."/>
            <person name="Rash S."/>
            <person name="Rose J.K."/>
            <person name="Sakihama Y."/>
            <person name="Salamov A.A."/>
            <person name="Savidor A."/>
            <person name="Scheuring C.F."/>
            <person name="Smith B.M."/>
            <person name="Sobral B.W."/>
            <person name="Terry A."/>
            <person name="Torto-Alalibo T.A."/>
            <person name="Win J."/>
            <person name="Xu Z."/>
            <person name="Zhang H."/>
            <person name="Grigoriev I.V."/>
            <person name="Rokhsar D.S."/>
            <person name="Boore J.L."/>
        </authorList>
    </citation>
    <scope>NUCLEOTIDE SEQUENCE [LARGE SCALE GENOMIC DNA]</scope>
    <source>
        <strain evidence="2 4">P6497</strain>
    </source>
</reference>
<organism evidence="4">
    <name type="scientific">Phytophthora sojae (strain P6497)</name>
    <name type="common">Soybean stem and root rot agent</name>
    <name type="synonym">Phytophthora megasperma f. sp. glycines</name>
    <dbReference type="NCBI Taxonomy" id="1094619"/>
    <lineage>
        <taxon>Eukaryota</taxon>
        <taxon>Sar</taxon>
        <taxon>Stramenopiles</taxon>
        <taxon>Oomycota</taxon>
        <taxon>Peronosporomycetes</taxon>
        <taxon>Peronosporales</taxon>
        <taxon>Peronosporaceae</taxon>
        <taxon>Phytophthora</taxon>
    </lineage>
</organism>
<dbReference type="KEGG" id="psoj:PHYSODRAFT_305343"/>
<dbReference type="InParanoid" id="G5AIN6"/>
<name>G5AIN6_PHYSP</name>
<dbReference type="RefSeq" id="XP_009534897.1">
    <property type="nucleotide sequence ID" value="XM_009536602.1"/>
</dbReference>
<evidence type="ECO:0000313" key="4">
    <source>
        <dbReference type="Proteomes" id="UP000002640"/>
    </source>
</evidence>
<reference evidence="2" key="2">
    <citation type="submission" date="2011-09" db="EMBL/GenBank/DDBJ databases">
        <authorList>
            <consortium name="US DOE Joint Genome Institute (JGI-PGF)"/>
            <person name="Aerts A."/>
            <person name="Grimwood J."/>
            <person name="Schmutz J."/>
            <person name="Lucas S."/>
            <person name="Hammon N."/>
            <person name="Glavina del Rio T."/>
            <person name="Dalin E."/>
            <person name="Tice H."/>
            <person name="Pitluck S."/>
            <person name="Dehal P."/>
            <person name="Chapman J."/>
            <person name="Putman N.H."/>
            <person name="Salamov A.A."/>
            <person name="Terry A."/>
            <person name="Rokhsar D.S."/>
            <person name="Boore J.L."/>
            <person name="Tripathy S."/>
            <person name="Tyler B.M."/>
            <person name="Grigoriev I.V."/>
        </authorList>
    </citation>
    <scope>NUCLEOTIDE SEQUENCE</scope>
    <source>
        <strain evidence="2">P6497</strain>
    </source>
</reference>
<dbReference type="GeneID" id="20642543"/>
<dbReference type="KEGG" id="psoj:PHYSODRAFT_308183"/>
<evidence type="ECO:0000313" key="2">
    <source>
        <dbReference type="EMBL" id="EGZ04646.1"/>
    </source>
</evidence>
<accession>G5AIN6</accession>
<feature type="compositionally biased region" description="Basic residues" evidence="1">
    <location>
        <begin position="1"/>
        <end position="10"/>
    </location>
</feature>
<evidence type="ECO:0000256" key="1">
    <source>
        <dbReference type="SAM" id="MobiDB-lite"/>
    </source>
</evidence>
<keyword evidence="4" id="KW-1185">Reference proteome</keyword>
<gene>
    <name evidence="3" type="ORF">PHYSODRAFT_305343</name>
    <name evidence="2" type="ORF">PHYSODRAFT_308183</name>
</gene>
<feature type="region of interest" description="Disordered" evidence="1">
    <location>
        <begin position="182"/>
        <end position="235"/>
    </location>
</feature>
<dbReference type="Proteomes" id="UP000002640">
    <property type="component" value="Unassembled WGS sequence"/>
</dbReference>
<feature type="compositionally biased region" description="Polar residues" evidence="1">
    <location>
        <begin position="11"/>
        <end position="25"/>
    </location>
</feature>
<protein>
    <recommendedName>
        <fullName evidence="5">No apical meristem-associated C-terminal domain-containing protein</fullName>
    </recommendedName>
</protein>
<evidence type="ECO:0000313" key="3">
    <source>
        <dbReference type="EMBL" id="EGZ10036.1"/>
    </source>
</evidence>
<dbReference type="EMBL" id="JH159177">
    <property type="protein sequence ID" value="EGZ04646.1"/>
    <property type="molecule type" value="Genomic_DNA"/>
</dbReference>
<dbReference type="GeneID" id="20642999"/>